<evidence type="ECO:0000256" key="10">
    <source>
        <dbReference type="HAMAP-Rule" id="MF_00185"/>
    </source>
</evidence>
<dbReference type="InterPro" id="IPR013848">
    <property type="entry name" value="Methylthiotransferase_N"/>
</dbReference>
<dbReference type="InterPro" id="IPR005839">
    <property type="entry name" value="Methylthiotransferase"/>
</dbReference>
<comment type="caution">
    <text evidence="10">Lacks conserved residue(s) required for the propagation of feature annotation.</text>
</comment>
<evidence type="ECO:0000256" key="7">
    <source>
        <dbReference type="ARBA" id="ARBA00022723"/>
    </source>
</evidence>
<keyword evidence="5 10" id="KW-0808">Transferase</keyword>
<dbReference type="EC" id="2.5.1.75" evidence="10"/>
<dbReference type="NCBIfam" id="TIGR00089">
    <property type="entry name" value="MiaB/RimO family radical SAM methylthiotransferase"/>
    <property type="match status" value="1"/>
</dbReference>
<evidence type="ECO:0000256" key="13">
    <source>
        <dbReference type="RuleBase" id="RU003785"/>
    </source>
</evidence>
<evidence type="ECO:0000256" key="2">
    <source>
        <dbReference type="ARBA" id="ARBA00003213"/>
    </source>
</evidence>
<dbReference type="InterPro" id="IPR023404">
    <property type="entry name" value="rSAM_horseshoe"/>
</dbReference>
<evidence type="ECO:0000259" key="16">
    <source>
        <dbReference type="PROSITE" id="PS51918"/>
    </source>
</evidence>
<dbReference type="Proteomes" id="UP000233517">
    <property type="component" value="Unassembled WGS sequence"/>
</dbReference>
<dbReference type="CDD" id="cd01335">
    <property type="entry name" value="Radical_SAM"/>
    <property type="match status" value="1"/>
</dbReference>
<dbReference type="Pfam" id="PF04055">
    <property type="entry name" value="Radical_SAM"/>
    <property type="match status" value="1"/>
</dbReference>
<keyword evidence="8" id="KW-0408">Iron</keyword>
<comment type="catalytic activity">
    <reaction evidence="10 11">
        <text>adenosine(37) in tRNA + dimethylallyl diphosphate = N(6)-dimethylallyladenosine(37) in tRNA + diphosphate</text>
        <dbReference type="Rhea" id="RHEA:26482"/>
        <dbReference type="Rhea" id="RHEA-COMP:10162"/>
        <dbReference type="Rhea" id="RHEA-COMP:10375"/>
        <dbReference type="ChEBI" id="CHEBI:33019"/>
        <dbReference type="ChEBI" id="CHEBI:57623"/>
        <dbReference type="ChEBI" id="CHEBI:74411"/>
        <dbReference type="ChEBI" id="CHEBI:74415"/>
        <dbReference type="EC" id="2.5.1.75"/>
    </reaction>
</comment>
<comment type="function">
    <text evidence="3">Catalyzes the methylthiolation of N6-(dimethylallyl)adenosine (i(6)A), leading to the formation of 2-methylthio-N6-(dimethylallyl)adenosine (ms(2)i(6)A) at position 37 in tRNAs that read codons beginning with uridine.</text>
</comment>
<dbReference type="SFLD" id="SFLDS00029">
    <property type="entry name" value="Radical_SAM"/>
    <property type="match status" value="1"/>
</dbReference>
<reference evidence="17 18" key="1">
    <citation type="journal article" date="2017" name="ISME J.">
        <title>Potential for microbial H2 and metal transformations associated with novel bacteria and archaea in deep terrestrial subsurface sediments.</title>
        <authorList>
            <person name="Hernsdorf A.W."/>
            <person name="Amano Y."/>
            <person name="Miyakawa K."/>
            <person name="Ise K."/>
            <person name="Suzuki Y."/>
            <person name="Anantharaman K."/>
            <person name="Probst A."/>
            <person name="Burstein D."/>
            <person name="Thomas B.C."/>
            <person name="Banfield J.F."/>
        </authorList>
    </citation>
    <scope>NUCLEOTIDE SEQUENCE [LARGE SCALE GENOMIC DNA]</scope>
    <source>
        <strain evidence="17">HGW-Falkowbacteria-1</strain>
    </source>
</reference>
<dbReference type="Gene3D" id="3.80.30.20">
    <property type="entry name" value="tm_1862 like domain"/>
    <property type="match status" value="1"/>
</dbReference>
<dbReference type="Pfam" id="PF01715">
    <property type="entry name" value="IPPT"/>
    <property type="match status" value="1"/>
</dbReference>
<proteinExistence type="inferred from homology"/>
<keyword evidence="6" id="KW-0949">S-adenosyl-L-methionine</keyword>
<dbReference type="SFLD" id="SFLDG01082">
    <property type="entry name" value="B12-binding_domain_containing"/>
    <property type="match status" value="1"/>
</dbReference>
<dbReference type="PROSITE" id="PS01278">
    <property type="entry name" value="MTTASE_RADICAL"/>
    <property type="match status" value="1"/>
</dbReference>
<comment type="subunit">
    <text evidence="10">Monomer.</text>
</comment>
<dbReference type="GO" id="GO:0046872">
    <property type="term" value="F:metal ion binding"/>
    <property type="evidence" value="ECO:0007669"/>
    <property type="project" value="UniProtKB-KW"/>
</dbReference>
<dbReference type="InterPro" id="IPR002792">
    <property type="entry name" value="TRAM_dom"/>
</dbReference>
<dbReference type="EMBL" id="PHAI01000001">
    <property type="protein sequence ID" value="PKM91768.1"/>
    <property type="molecule type" value="Genomic_DNA"/>
</dbReference>
<evidence type="ECO:0000256" key="9">
    <source>
        <dbReference type="ARBA" id="ARBA00023014"/>
    </source>
</evidence>
<evidence type="ECO:0000313" key="18">
    <source>
        <dbReference type="Proteomes" id="UP000233517"/>
    </source>
</evidence>
<evidence type="ECO:0000259" key="14">
    <source>
        <dbReference type="PROSITE" id="PS50926"/>
    </source>
</evidence>
<evidence type="ECO:0000256" key="8">
    <source>
        <dbReference type="ARBA" id="ARBA00023004"/>
    </source>
</evidence>
<comment type="similarity">
    <text evidence="10 13">Belongs to the IPP transferase family.</text>
</comment>
<dbReference type="PANTHER" id="PTHR43020:SF2">
    <property type="entry name" value="MITOCHONDRIAL TRNA METHYLTHIOTRANSFERASE CDK5RAP1"/>
    <property type="match status" value="1"/>
</dbReference>
<keyword evidence="4" id="KW-0004">4Fe-4S</keyword>
<keyword evidence="10 13" id="KW-0067">ATP-binding</keyword>
<dbReference type="PANTHER" id="PTHR43020">
    <property type="entry name" value="CDK5 REGULATORY SUBUNIT-ASSOCIATED PROTEIN 1"/>
    <property type="match status" value="1"/>
</dbReference>
<dbReference type="SUPFAM" id="SSF52540">
    <property type="entry name" value="P-loop containing nucleoside triphosphate hydrolases"/>
    <property type="match status" value="2"/>
</dbReference>
<feature type="domain" description="MTTase N-terminal" evidence="15">
    <location>
        <begin position="1"/>
        <end position="113"/>
    </location>
</feature>
<dbReference type="GO" id="GO:0051539">
    <property type="term" value="F:4 iron, 4 sulfur cluster binding"/>
    <property type="evidence" value="ECO:0007669"/>
    <property type="project" value="UniProtKB-KW"/>
</dbReference>
<feature type="region of interest" description="Interaction with substrate tRNA" evidence="10">
    <location>
        <begin position="506"/>
        <end position="509"/>
    </location>
</feature>
<feature type="domain" description="TRAM" evidence="14">
    <location>
        <begin position="383"/>
        <end position="448"/>
    </location>
</feature>
<dbReference type="Gene3D" id="3.40.50.12160">
    <property type="entry name" value="Methylthiotransferase, N-terminal domain"/>
    <property type="match status" value="1"/>
</dbReference>
<keyword evidence="7" id="KW-0479">Metal-binding</keyword>
<dbReference type="AlphaFoldDB" id="A0A2N2EAQ3"/>
<dbReference type="SFLD" id="SFLDG01061">
    <property type="entry name" value="methylthiotransferase"/>
    <property type="match status" value="1"/>
</dbReference>
<keyword evidence="9" id="KW-0411">Iron-sulfur</keyword>
<comment type="cofactor">
    <cofactor evidence="1">
        <name>[4Fe-4S] cluster</name>
        <dbReference type="ChEBI" id="CHEBI:49883"/>
    </cofactor>
</comment>
<dbReference type="InterPro" id="IPR018022">
    <property type="entry name" value="IPT"/>
</dbReference>
<evidence type="ECO:0000259" key="15">
    <source>
        <dbReference type="PROSITE" id="PS51449"/>
    </source>
</evidence>
<feature type="site" description="Interaction with substrate tRNA" evidence="10">
    <location>
        <position position="598"/>
    </location>
</feature>
<keyword evidence="10 11" id="KW-0819">tRNA processing</keyword>
<evidence type="ECO:0000256" key="3">
    <source>
        <dbReference type="ARBA" id="ARBA00003234"/>
    </source>
</evidence>
<evidence type="ECO:0000256" key="1">
    <source>
        <dbReference type="ARBA" id="ARBA00001966"/>
    </source>
</evidence>
<evidence type="ECO:0000256" key="5">
    <source>
        <dbReference type="ARBA" id="ARBA00022679"/>
    </source>
</evidence>
<comment type="cofactor">
    <cofactor evidence="10">
        <name>Mg(2+)</name>
        <dbReference type="ChEBI" id="CHEBI:18420"/>
    </cofactor>
</comment>
<feature type="domain" description="Radical SAM core" evidence="16">
    <location>
        <begin position="132"/>
        <end position="380"/>
    </location>
</feature>
<dbReference type="Pfam" id="PF00919">
    <property type="entry name" value="UPF0004"/>
    <property type="match status" value="1"/>
</dbReference>
<sequence>MTYNIITIGCQMNVADSERLRVYLEKLGFKNEPNFLLSNLVVFVTCGVKQAAEDRIHGLINRIYKNNKKIVVAITGCLSDRDDLQKSFGTRVKIWFNISDLLNLDVRLKKYFSKIKKISPKEKNYLELDVDYSSIFSALVPIGNGCNNFCSYCVVPYARGREVYRPAYDILKEVKGLIDSGYKEITLLAQNVNSYSSENNNKIIKEFGFKSKRAKIDFADLVSIIDDMKANFWLRFSSSHPKDVSDKLIKVLKKSKHICEHFHLAVQSGDNDILKVMNRKYKIEDYKGKIKKIREALDFKNGFSAAITSDIIVGFPGEKKKHFNNTKKLFKEIGFDLVYISKYSPRYKTASSYLKDDVSMLEKKEREKELNILLRKSALQNNKQYLDKELEVLFEKIDRKGFLIGRTRSSKIVRIKHKISCPQRLIGEFIKTKIIKVFEFELEGRIVDFVDSCASVSSKEITKNNDKIKSKTNGKVVVILGPTASGKTSLAVKLADKFNGEIVSADSRQVYKGMDIGTGKDLSEYFIKNKEIKCHLLDVVDPKDIFSLADYQKQAFSAIDEILKRNKLPFLVGGSGLYLEAVVDNYLLSNSKPSFEKRDEYEALDLTELQNRIKKINKKFFNSLNNSESNNKRRLARYLEVLLSEKKFVAKKGKRRYNFLILGLNPERKIIKERIYKRLLDRLNNEDMVGEVKRLNEGGVSFERLESFGLEYRFVSYYLQKKISYQQLIDRLFIAICQFSKKQMSWFRRWERNGAEIVWLEDKEGSGKKIKEFLEK</sequence>
<protein>
    <recommendedName>
        <fullName evidence="10">tRNA dimethylallyltransferase</fullName>
        <ecNumber evidence="10">2.5.1.75</ecNumber>
    </recommendedName>
    <alternativeName>
        <fullName evidence="10">Dimethylallyl diphosphate:tRNA dimethylallyltransferase</fullName>
        <shortName evidence="10">DMAPP:tRNA dimethylallyltransferase</shortName>
        <shortName evidence="10">DMATase</shortName>
    </alternativeName>
    <alternativeName>
        <fullName evidence="10">Isopentenyl-diphosphate:tRNA isopentenyltransferase</fullName>
        <shortName evidence="10">IPP transferase</shortName>
        <shortName evidence="10">IPPT</shortName>
        <shortName evidence="10">IPTase</shortName>
    </alternativeName>
</protein>
<evidence type="ECO:0000256" key="6">
    <source>
        <dbReference type="ARBA" id="ARBA00022691"/>
    </source>
</evidence>
<gene>
    <name evidence="10 17" type="primary">miaA</name>
    <name evidence="17" type="ORF">CVU82_00995</name>
</gene>
<organism evidence="17 18">
    <name type="scientific">Candidatus Falkowbacteria bacterium HGW-Falkowbacteria-1</name>
    <dbReference type="NCBI Taxonomy" id="2013768"/>
    <lineage>
        <taxon>Bacteria</taxon>
        <taxon>Candidatus Falkowiibacteriota</taxon>
    </lineage>
</organism>
<evidence type="ECO:0000256" key="4">
    <source>
        <dbReference type="ARBA" id="ARBA00022485"/>
    </source>
</evidence>
<feature type="site" description="Interaction with substrate tRNA" evidence="10">
    <location>
        <position position="575"/>
    </location>
</feature>
<evidence type="ECO:0000313" key="17">
    <source>
        <dbReference type="EMBL" id="PKM91768.1"/>
    </source>
</evidence>
<dbReference type="GO" id="GO:0005829">
    <property type="term" value="C:cytosol"/>
    <property type="evidence" value="ECO:0007669"/>
    <property type="project" value="TreeGrafter"/>
</dbReference>
<dbReference type="HAMAP" id="MF_00185">
    <property type="entry name" value="IPP_trans"/>
    <property type="match status" value="1"/>
</dbReference>
<dbReference type="GO" id="GO:0052381">
    <property type="term" value="F:tRNA dimethylallyltransferase activity"/>
    <property type="evidence" value="ECO:0007669"/>
    <property type="project" value="UniProtKB-UniRule"/>
</dbReference>
<dbReference type="InterPro" id="IPR027417">
    <property type="entry name" value="P-loop_NTPase"/>
</dbReference>
<name>A0A2N2EAQ3_9BACT</name>
<comment type="caution">
    <text evidence="17">The sequence shown here is derived from an EMBL/GenBank/DDBJ whole genome shotgun (WGS) entry which is preliminary data.</text>
</comment>
<dbReference type="InterPro" id="IPR020612">
    <property type="entry name" value="Methylthiotransferase_CS"/>
</dbReference>
<dbReference type="Gene3D" id="3.40.50.300">
    <property type="entry name" value="P-loop containing nucleotide triphosphate hydrolases"/>
    <property type="match status" value="1"/>
</dbReference>
<dbReference type="PROSITE" id="PS50926">
    <property type="entry name" value="TRAM"/>
    <property type="match status" value="1"/>
</dbReference>
<dbReference type="GO" id="GO:0005524">
    <property type="term" value="F:ATP binding"/>
    <property type="evidence" value="ECO:0007669"/>
    <property type="project" value="UniProtKB-UniRule"/>
</dbReference>
<dbReference type="SMART" id="SM00729">
    <property type="entry name" value="Elp3"/>
    <property type="match status" value="1"/>
</dbReference>
<feature type="binding site" evidence="10">
    <location>
        <begin position="483"/>
        <end position="488"/>
    </location>
    <ligand>
        <name>substrate</name>
    </ligand>
</feature>
<dbReference type="InterPro" id="IPR007197">
    <property type="entry name" value="rSAM"/>
</dbReference>
<dbReference type="PROSITE" id="PS51449">
    <property type="entry name" value="MTTASE_N"/>
    <property type="match status" value="1"/>
</dbReference>
<dbReference type="PROSITE" id="PS51918">
    <property type="entry name" value="RADICAL_SAM"/>
    <property type="match status" value="1"/>
</dbReference>
<dbReference type="NCBIfam" id="TIGR00174">
    <property type="entry name" value="miaA"/>
    <property type="match status" value="1"/>
</dbReference>
<dbReference type="GO" id="GO:0035597">
    <property type="term" value="F:tRNA-2-methylthio-N(6)-dimethylallyladenosine(37) synthase activity"/>
    <property type="evidence" value="ECO:0007669"/>
    <property type="project" value="TreeGrafter"/>
</dbReference>
<keyword evidence="10 13" id="KW-0547">Nucleotide-binding</keyword>
<keyword evidence="10" id="KW-0460">Magnesium</keyword>
<dbReference type="FunFam" id="3.80.30.20:FF:000001">
    <property type="entry name" value="tRNA-2-methylthio-N(6)-dimethylallyladenosine synthase 2"/>
    <property type="match status" value="1"/>
</dbReference>
<evidence type="ECO:0000256" key="12">
    <source>
        <dbReference type="RuleBase" id="RU003784"/>
    </source>
</evidence>
<accession>A0A2N2EAQ3</accession>
<dbReference type="Pfam" id="PF01938">
    <property type="entry name" value="TRAM"/>
    <property type="match status" value="1"/>
</dbReference>
<dbReference type="InterPro" id="IPR006638">
    <property type="entry name" value="Elp3/MiaA/NifB-like_rSAM"/>
</dbReference>
<dbReference type="InterPro" id="IPR038135">
    <property type="entry name" value="Methylthiotransferase_N_sf"/>
</dbReference>
<comment type="function">
    <text evidence="2 10 12">Catalyzes the transfer of a dimethylallyl group onto the adenine at position 37 in tRNAs that read codons beginning with uridine, leading to the formation of N6-(dimethylallyl)adenosine (i(6)A).</text>
</comment>
<evidence type="ECO:0000256" key="11">
    <source>
        <dbReference type="RuleBase" id="RU003783"/>
    </source>
</evidence>
<feature type="binding site" evidence="10">
    <location>
        <begin position="481"/>
        <end position="488"/>
    </location>
    <ligand>
        <name>ATP</name>
        <dbReference type="ChEBI" id="CHEBI:30616"/>
    </ligand>
</feature>
<dbReference type="SUPFAM" id="SSF102114">
    <property type="entry name" value="Radical SAM enzymes"/>
    <property type="match status" value="1"/>
</dbReference>
<dbReference type="InterPro" id="IPR058240">
    <property type="entry name" value="rSAM_sf"/>
</dbReference>